<organism evidence="3 4">
    <name type="scientific">Prorocentrum cordatum</name>
    <dbReference type="NCBI Taxonomy" id="2364126"/>
    <lineage>
        <taxon>Eukaryota</taxon>
        <taxon>Sar</taxon>
        <taxon>Alveolata</taxon>
        <taxon>Dinophyceae</taxon>
        <taxon>Prorocentrales</taxon>
        <taxon>Prorocentraceae</taxon>
        <taxon>Prorocentrum</taxon>
    </lineage>
</organism>
<feature type="region of interest" description="Disordered" evidence="1">
    <location>
        <begin position="308"/>
        <end position="341"/>
    </location>
</feature>
<evidence type="ECO:0000256" key="1">
    <source>
        <dbReference type="SAM" id="MobiDB-lite"/>
    </source>
</evidence>
<protein>
    <submittedName>
        <fullName evidence="3">Uncharacterized protein</fullName>
    </submittedName>
</protein>
<feature type="compositionally biased region" description="Basic and acidic residues" evidence="1">
    <location>
        <begin position="330"/>
        <end position="341"/>
    </location>
</feature>
<feature type="region of interest" description="Disordered" evidence="1">
    <location>
        <begin position="54"/>
        <end position="82"/>
    </location>
</feature>
<keyword evidence="4" id="KW-1185">Reference proteome</keyword>
<dbReference type="Proteomes" id="UP001189429">
    <property type="component" value="Unassembled WGS sequence"/>
</dbReference>
<gene>
    <name evidence="3" type="ORF">PCOR1329_LOCUS46497</name>
</gene>
<evidence type="ECO:0000256" key="2">
    <source>
        <dbReference type="SAM" id="SignalP"/>
    </source>
</evidence>
<comment type="caution">
    <text evidence="3">The sequence shown here is derived from an EMBL/GenBank/DDBJ whole genome shotgun (WGS) entry which is preliminary data.</text>
</comment>
<feature type="chain" id="PRO_5047359639" evidence="2">
    <location>
        <begin position="26"/>
        <end position="442"/>
    </location>
</feature>
<name>A0ABN9U9L1_9DINO</name>
<proteinExistence type="predicted"/>
<evidence type="ECO:0000313" key="3">
    <source>
        <dbReference type="EMBL" id="CAK0855991.1"/>
    </source>
</evidence>
<accession>A0ABN9U9L1</accession>
<keyword evidence="2" id="KW-0732">Signal</keyword>
<reference evidence="3" key="1">
    <citation type="submission" date="2023-10" db="EMBL/GenBank/DDBJ databases">
        <authorList>
            <person name="Chen Y."/>
            <person name="Shah S."/>
            <person name="Dougan E. K."/>
            <person name="Thang M."/>
            <person name="Chan C."/>
        </authorList>
    </citation>
    <scope>NUCLEOTIDE SEQUENCE [LARGE SCALE GENOMIC DNA]</scope>
</reference>
<sequence length="442" mass="48269">MLSPSPAHWQWAVLVLLASMPEVRRLAPEAEWPAPPAPEGPSVREIVADTVSELGACQGGGPWPPPGGGNSSEPEPRETGSHAVPAGCVCVCLERESLEGRWLGWALGCVSFGLQLRGWWQRRRRDGAAPELGALPGWNWRVMTPGGNEYEEALDGSQPGPHRLCMLGLDCSPPRLVRLNFHRFTEYPTDEQLARKGVEHFRAQAHAGTPQPPPTDFVDSTGSAVALPAGALRDMDAALVPRAPPGLCWIVHGCEGPDAVGFDVEPVEGVDVGVSEQTMMKQCDGGLFVKCILVKRTEADSSARQVLDQASASARPPAVVEVETGGKGTDTPREDGTGQAPDECRTLRVDYDPRGERLKEWRQVFLECRTESWSDGRVEGPASLLRWMNQAARDGGKPKMWLADFCRDRRIEKSDRVYHELRNLIEVVYIGGTLNQLNMPAL</sequence>
<feature type="signal peptide" evidence="2">
    <location>
        <begin position="1"/>
        <end position="25"/>
    </location>
</feature>
<dbReference type="EMBL" id="CAUYUJ010015593">
    <property type="protein sequence ID" value="CAK0855991.1"/>
    <property type="molecule type" value="Genomic_DNA"/>
</dbReference>
<evidence type="ECO:0000313" key="4">
    <source>
        <dbReference type="Proteomes" id="UP001189429"/>
    </source>
</evidence>